<dbReference type="AlphaFoldDB" id="A0A7L2SRX7"/>
<keyword evidence="10" id="KW-0732">Signal</keyword>
<dbReference type="GO" id="GO:0004930">
    <property type="term" value="F:G protein-coupled receptor activity"/>
    <property type="evidence" value="ECO:0007669"/>
    <property type="project" value="UniProtKB-KW"/>
</dbReference>
<organism evidence="11 12">
    <name type="scientific">Mystacornis crossleyi</name>
    <dbReference type="NCBI Taxonomy" id="98133"/>
    <lineage>
        <taxon>Eukaryota</taxon>
        <taxon>Metazoa</taxon>
        <taxon>Chordata</taxon>
        <taxon>Craniata</taxon>
        <taxon>Vertebrata</taxon>
        <taxon>Euteleostomi</taxon>
        <taxon>Archelosauria</taxon>
        <taxon>Archosauria</taxon>
        <taxon>Dinosauria</taxon>
        <taxon>Saurischia</taxon>
        <taxon>Theropoda</taxon>
        <taxon>Coelurosauria</taxon>
        <taxon>Aves</taxon>
        <taxon>Neognathae</taxon>
        <taxon>Neoaves</taxon>
        <taxon>Telluraves</taxon>
        <taxon>Australaves</taxon>
        <taxon>Passeriformes</taxon>
        <taxon>Sylvioidea</taxon>
        <taxon>Timaliidae</taxon>
        <taxon>Mystacornis</taxon>
    </lineage>
</organism>
<feature type="signal peptide" evidence="10">
    <location>
        <begin position="1"/>
        <end position="19"/>
    </location>
</feature>
<reference evidence="11 12" key="1">
    <citation type="submission" date="2019-09" db="EMBL/GenBank/DDBJ databases">
        <title>Bird 10,000 Genomes (B10K) Project - Family phase.</title>
        <authorList>
            <person name="Zhang G."/>
        </authorList>
    </citation>
    <scope>NUCLEOTIDE SEQUENCE [LARGE SCALE GENOMIC DNA]</scope>
    <source>
        <strain evidence="11">B10K-DU-002-82</strain>
    </source>
</reference>
<proteinExistence type="predicted"/>
<dbReference type="EMBL" id="VYZQ01181361">
    <property type="protein sequence ID" value="NXS23283.1"/>
    <property type="molecule type" value="Genomic_DNA"/>
</dbReference>
<dbReference type="GO" id="GO:0016020">
    <property type="term" value="C:membrane"/>
    <property type="evidence" value="ECO:0007669"/>
    <property type="project" value="UniProtKB-SubCell"/>
</dbReference>
<dbReference type="Pfam" id="PF13853">
    <property type="entry name" value="7tm_4"/>
    <property type="match status" value="1"/>
</dbReference>
<keyword evidence="4" id="KW-1133">Transmembrane helix</keyword>
<evidence type="ECO:0000313" key="12">
    <source>
        <dbReference type="Proteomes" id="UP000537747"/>
    </source>
</evidence>
<keyword evidence="3" id="KW-0812">Transmembrane</keyword>
<evidence type="ECO:0000256" key="1">
    <source>
        <dbReference type="ARBA" id="ARBA00002936"/>
    </source>
</evidence>
<feature type="chain" id="PRO_5029675267" evidence="10">
    <location>
        <begin position="20"/>
        <end position="94"/>
    </location>
</feature>
<evidence type="ECO:0000256" key="6">
    <source>
        <dbReference type="ARBA" id="ARBA00023136"/>
    </source>
</evidence>
<dbReference type="InterPro" id="IPR000725">
    <property type="entry name" value="Olfact_rcpt"/>
</dbReference>
<evidence type="ECO:0000256" key="10">
    <source>
        <dbReference type="SAM" id="SignalP"/>
    </source>
</evidence>
<dbReference type="PANTHER" id="PTHR48018">
    <property type="entry name" value="OLFACTORY RECEPTOR"/>
    <property type="match status" value="1"/>
</dbReference>
<keyword evidence="12" id="KW-1185">Reference proteome</keyword>
<evidence type="ECO:0000256" key="7">
    <source>
        <dbReference type="ARBA" id="ARBA00023170"/>
    </source>
</evidence>
<name>A0A7L2SRX7_9PASS</name>
<keyword evidence="5" id="KW-0297">G-protein coupled receptor</keyword>
<evidence type="ECO:0000256" key="5">
    <source>
        <dbReference type="ARBA" id="ARBA00023040"/>
    </source>
</evidence>
<feature type="non-terminal residue" evidence="11">
    <location>
        <position position="94"/>
    </location>
</feature>
<protein>
    <submittedName>
        <fullName evidence="11">O1020 protein</fullName>
    </submittedName>
</protein>
<keyword evidence="9" id="KW-0807">Transducer</keyword>
<comment type="function">
    <text evidence="1">Odorant receptor.</text>
</comment>
<dbReference type="Gene3D" id="1.20.1070.10">
    <property type="entry name" value="Rhodopsin 7-helix transmembrane proteins"/>
    <property type="match status" value="1"/>
</dbReference>
<comment type="caution">
    <text evidence="11">The sequence shown here is derived from an EMBL/GenBank/DDBJ whole genome shotgun (WGS) entry which is preliminary data.</text>
</comment>
<dbReference type="GO" id="GO:0004984">
    <property type="term" value="F:olfactory receptor activity"/>
    <property type="evidence" value="ECO:0007669"/>
    <property type="project" value="InterPro"/>
</dbReference>
<evidence type="ECO:0000256" key="3">
    <source>
        <dbReference type="ARBA" id="ARBA00022692"/>
    </source>
</evidence>
<evidence type="ECO:0000256" key="2">
    <source>
        <dbReference type="ARBA" id="ARBA00004141"/>
    </source>
</evidence>
<feature type="non-terminal residue" evidence="11">
    <location>
        <position position="1"/>
    </location>
</feature>
<accession>A0A7L2SRX7</accession>
<keyword evidence="6" id="KW-0472">Membrane</keyword>
<dbReference type="OrthoDB" id="9836137at2759"/>
<gene>
    <name evidence="11" type="ORF">MYSCRO_R02179</name>
</gene>
<keyword evidence="7" id="KW-0675">Receptor</keyword>
<keyword evidence="8" id="KW-0325">Glycoprotein</keyword>
<evidence type="ECO:0000256" key="9">
    <source>
        <dbReference type="ARBA" id="ARBA00023224"/>
    </source>
</evidence>
<comment type="subcellular location">
    <subcellularLocation>
        <location evidence="2">Membrane</location>
        <topology evidence="2">Multi-pass membrane protein</topology>
    </subcellularLocation>
</comment>
<dbReference type="SUPFAM" id="SSF81321">
    <property type="entry name" value="Family A G protein-coupled receptor-like"/>
    <property type="match status" value="1"/>
</dbReference>
<evidence type="ECO:0000313" key="11">
    <source>
        <dbReference type="EMBL" id="NXS23283.1"/>
    </source>
</evidence>
<dbReference type="PRINTS" id="PR00245">
    <property type="entry name" value="OLFACTORYR"/>
</dbReference>
<dbReference type="Proteomes" id="UP000537747">
    <property type="component" value="Unassembled WGS sequence"/>
</dbReference>
<evidence type="ECO:0000256" key="8">
    <source>
        <dbReference type="ARBA" id="ARBA00023180"/>
    </source>
</evidence>
<evidence type="ECO:0000256" key="4">
    <source>
        <dbReference type="ARBA" id="ARBA00022989"/>
    </source>
</evidence>
<sequence>FNVLSTLAFILASYSSVLAAVLRIRSAAGRHKALSTCASHLGAVALYYGSAIPTYLRPVASHSLEQDKVVSLLYSVAVPMLNPFVYSLRNGDLR</sequence>